<accession>A0ACA9KA53</accession>
<feature type="non-terminal residue" evidence="1">
    <location>
        <position position="138"/>
    </location>
</feature>
<gene>
    <name evidence="1" type="ORF">RPERSI_LOCUS135</name>
</gene>
<evidence type="ECO:0000313" key="2">
    <source>
        <dbReference type="Proteomes" id="UP000789920"/>
    </source>
</evidence>
<sequence length="138" mass="16126">MHIKIAKQDLNHYKRQVARVEAHATRKRKFLKEDMEGQQRKRVKICKTTTRVTNEFEVMISTEKRNQEHGRVLMQELSPEALKVSWADSTEQEQANRNMVVTDTMEEDFDPNFSSMKVDAENLKKELSGMNDVRSGDL</sequence>
<name>A0ACA9KA53_9GLOM</name>
<dbReference type="EMBL" id="CAJVQC010000089">
    <property type="protein sequence ID" value="CAG8460529.1"/>
    <property type="molecule type" value="Genomic_DNA"/>
</dbReference>
<keyword evidence="2" id="KW-1185">Reference proteome</keyword>
<comment type="caution">
    <text evidence="1">The sequence shown here is derived from an EMBL/GenBank/DDBJ whole genome shotgun (WGS) entry which is preliminary data.</text>
</comment>
<organism evidence="1 2">
    <name type="scientific">Racocetra persica</name>
    <dbReference type="NCBI Taxonomy" id="160502"/>
    <lineage>
        <taxon>Eukaryota</taxon>
        <taxon>Fungi</taxon>
        <taxon>Fungi incertae sedis</taxon>
        <taxon>Mucoromycota</taxon>
        <taxon>Glomeromycotina</taxon>
        <taxon>Glomeromycetes</taxon>
        <taxon>Diversisporales</taxon>
        <taxon>Gigasporaceae</taxon>
        <taxon>Racocetra</taxon>
    </lineage>
</organism>
<evidence type="ECO:0000313" key="1">
    <source>
        <dbReference type="EMBL" id="CAG8460529.1"/>
    </source>
</evidence>
<dbReference type="Proteomes" id="UP000789920">
    <property type="component" value="Unassembled WGS sequence"/>
</dbReference>
<proteinExistence type="predicted"/>
<protein>
    <submittedName>
        <fullName evidence="1">7399_t:CDS:1</fullName>
    </submittedName>
</protein>
<reference evidence="1" key="1">
    <citation type="submission" date="2021-06" db="EMBL/GenBank/DDBJ databases">
        <authorList>
            <person name="Kallberg Y."/>
            <person name="Tangrot J."/>
            <person name="Rosling A."/>
        </authorList>
    </citation>
    <scope>NUCLEOTIDE SEQUENCE</scope>
    <source>
        <strain evidence="1">MA461A</strain>
    </source>
</reference>